<dbReference type="PANTHER" id="PTHR40050">
    <property type="entry name" value="INNER SPORE COAT PROTEIN H"/>
    <property type="match status" value="1"/>
</dbReference>
<dbReference type="Pfam" id="PF08757">
    <property type="entry name" value="CotH"/>
    <property type="match status" value="1"/>
</dbReference>
<accession>A0A367KT76</accession>
<dbReference type="Proteomes" id="UP000253551">
    <property type="component" value="Unassembled WGS sequence"/>
</dbReference>
<organism evidence="1 2">
    <name type="scientific">Rhizopus stolonifer</name>
    <name type="common">Rhizopus nigricans</name>
    <dbReference type="NCBI Taxonomy" id="4846"/>
    <lineage>
        <taxon>Eukaryota</taxon>
        <taxon>Fungi</taxon>
        <taxon>Fungi incertae sedis</taxon>
        <taxon>Mucoromycota</taxon>
        <taxon>Mucoromycotina</taxon>
        <taxon>Mucoromycetes</taxon>
        <taxon>Mucorales</taxon>
        <taxon>Mucorineae</taxon>
        <taxon>Rhizopodaceae</taxon>
        <taxon>Rhizopus</taxon>
    </lineage>
</organism>
<gene>
    <name evidence="1" type="ORF">CU098_009317</name>
</gene>
<protein>
    <submittedName>
        <fullName evidence="1">Uncharacterized protein</fullName>
    </submittedName>
</protein>
<dbReference type="OrthoDB" id="10267127at2759"/>
<proteinExistence type="predicted"/>
<evidence type="ECO:0000313" key="1">
    <source>
        <dbReference type="EMBL" id="RCI05347.1"/>
    </source>
</evidence>
<evidence type="ECO:0000313" key="2">
    <source>
        <dbReference type="Proteomes" id="UP000253551"/>
    </source>
</evidence>
<name>A0A367KT76_RHIST</name>
<comment type="caution">
    <text evidence="1">The sequence shown here is derived from an EMBL/GenBank/DDBJ whole genome shotgun (WGS) entry which is preliminary data.</text>
</comment>
<dbReference type="EMBL" id="PJQM01000411">
    <property type="protein sequence ID" value="RCI05347.1"/>
    <property type="molecule type" value="Genomic_DNA"/>
</dbReference>
<sequence>MNRKIIGLAAQTLYSVILNSPETDAAVVIDNQIYVLSPSGKSSIILQVKAPSERPYFYARLRKNTREIIDRESFVRAPATNPWTYNEFYNRTQTVQEMIRFDVLDEFTPQFTRASDDKLHPLGEIATIHITADQKLIDDVHDHYLDDYEVKVNMTHITASAVRHFTECDFAVSGRTSRFFNKLPYKIKLPAEGYDLDGFRHLRLRTTENDPSYMRDYLTTEFLRAINQPGTRASYIRAIGLFTMIEKYDDTWLEREFNPDKDQTYANGILYEGNGGKSEENRADLSYKDLKDFEDSAYTIEEDPKDQNGTFVELMKFTAFIRDQAALEKTRNATLEASLIANWEKQIDVEGFLANIALEFLLGSADGHVQNTNNYYLYKDPTQNRFIYIAWDFDYNLCNGAYSMEALLEGDYRKFGWLSDLPLPAALLAIPKYRTMIESQISIMVTKLLNPTISFPVVDSVVNLIREDVAWDQTLPRVRKGPSFIGGGLRSFLEGKLDDNAIPPYSTNIFSAIDFIIRINKYIDFDLAIEGNTGHRSVLGIKEFIRRKLANYNAQLPS</sequence>
<reference evidence="1 2" key="1">
    <citation type="journal article" date="2018" name="G3 (Bethesda)">
        <title>Phylogenetic and Phylogenomic Definition of Rhizopus Species.</title>
        <authorList>
            <person name="Gryganskyi A.P."/>
            <person name="Golan J."/>
            <person name="Dolatabadi S."/>
            <person name="Mondo S."/>
            <person name="Robb S."/>
            <person name="Idnurm A."/>
            <person name="Muszewska A."/>
            <person name="Steczkiewicz K."/>
            <person name="Masonjones S."/>
            <person name="Liao H.L."/>
            <person name="Gajdeczka M.T."/>
            <person name="Anike F."/>
            <person name="Vuek A."/>
            <person name="Anishchenko I.M."/>
            <person name="Voigt K."/>
            <person name="de Hoog G.S."/>
            <person name="Smith M.E."/>
            <person name="Heitman J."/>
            <person name="Vilgalys R."/>
            <person name="Stajich J.E."/>
        </authorList>
    </citation>
    <scope>NUCLEOTIDE SEQUENCE [LARGE SCALE GENOMIC DNA]</scope>
    <source>
        <strain evidence="1 2">LSU 92-RS-03</strain>
    </source>
</reference>
<keyword evidence="2" id="KW-1185">Reference proteome</keyword>
<dbReference type="PANTHER" id="PTHR40050:SF1">
    <property type="entry name" value="INNER SPORE COAT PROTEIN H"/>
    <property type="match status" value="1"/>
</dbReference>
<dbReference type="InterPro" id="IPR014867">
    <property type="entry name" value="Spore_coat_CotH_CotH2/3/7"/>
</dbReference>
<dbReference type="STRING" id="4846.A0A367KT76"/>
<dbReference type="AlphaFoldDB" id="A0A367KT76"/>